<dbReference type="RefSeq" id="WP_143594442.1">
    <property type="nucleotide sequence ID" value="NZ_FUYB01000050.1"/>
</dbReference>
<accession>A0A1T4Y772</accession>
<reference evidence="1 2" key="1">
    <citation type="submission" date="2017-02" db="EMBL/GenBank/DDBJ databases">
        <authorList>
            <person name="Peterson S.W."/>
        </authorList>
    </citation>
    <scope>NUCLEOTIDE SEQUENCE [LARGE SCALE GENOMIC DNA]</scope>
    <source>
        <strain evidence="1 2">ATCC 49788</strain>
    </source>
</reference>
<gene>
    <name evidence="1" type="ORF">SAMN02745130_04000</name>
</gene>
<dbReference type="Proteomes" id="UP000190460">
    <property type="component" value="Unassembled WGS sequence"/>
</dbReference>
<sequence>MKLEEHAYLIDHFEPVYTYPNRVRAVHGSAIAKEPHKLNLMWRVKQKEPIENLLSQFRETYGKQRFHEKKYREELSCVIANCLHGKPVLYSRNTKDKNFTTVIDWCTDVGLLFNSIGNQNEYEGVGSWFVPTDGLDFYLASHKIEVALANNCSMLELRTPDPIKPDRWISYRPQKRTRQIDSLSRPIRAFNAMMLDHCTTLNDRFQIPYLNRIFNYVYSLGGRF</sequence>
<protein>
    <submittedName>
        <fullName evidence="1">Uncharacterized protein</fullName>
    </submittedName>
</protein>
<dbReference type="AlphaFoldDB" id="A0A1T4Y772"/>
<evidence type="ECO:0000313" key="1">
    <source>
        <dbReference type="EMBL" id="SKA97647.1"/>
    </source>
</evidence>
<evidence type="ECO:0000313" key="2">
    <source>
        <dbReference type="Proteomes" id="UP000190460"/>
    </source>
</evidence>
<dbReference type="EMBL" id="FUYB01000050">
    <property type="protein sequence ID" value="SKA97647.1"/>
    <property type="molecule type" value="Genomic_DNA"/>
</dbReference>
<feature type="non-terminal residue" evidence="1">
    <location>
        <position position="224"/>
    </location>
</feature>
<keyword evidence="2" id="KW-1185">Reference proteome</keyword>
<proteinExistence type="predicted"/>
<name>A0A1T4Y772_9GAMM</name>
<organism evidence="1 2">
    <name type="scientific">Thiothrix eikelboomii</name>
    <dbReference type="NCBI Taxonomy" id="92487"/>
    <lineage>
        <taxon>Bacteria</taxon>
        <taxon>Pseudomonadati</taxon>
        <taxon>Pseudomonadota</taxon>
        <taxon>Gammaproteobacteria</taxon>
        <taxon>Thiotrichales</taxon>
        <taxon>Thiotrichaceae</taxon>
        <taxon>Thiothrix</taxon>
    </lineage>
</organism>